<organism evidence="3">
    <name type="scientific">Phaffia rhodozyma</name>
    <name type="common">Yeast</name>
    <name type="synonym">Xanthophyllomyces dendrorhous</name>
    <dbReference type="NCBI Taxonomy" id="264483"/>
    <lineage>
        <taxon>Eukaryota</taxon>
        <taxon>Fungi</taxon>
        <taxon>Dikarya</taxon>
        <taxon>Basidiomycota</taxon>
        <taxon>Agaricomycotina</taxon>
        <taxon>Tremellomycetes</taxon>
        <taxon>Cystofilobasidiales</taxon>
        <taxon>Mrakiaceae</taxon>
        <taxon>Phaffia</taxon>
    </lineage>
</organism>
<name>A0A0F7SG79_PHARH</name>
<feature type="transmembrane region" description="Helical" evidence="2">
    <location>
        <begin position="65"/>
        <end position="88"/>
    </location>
</feature>
<dbReference type="AlphaFoldDB" id="A0A0F7SG79"/>
<evidence type="ECO:0000313" key="3">
    <source>
        <dbReference type="EMBL" id="CDZ96244.1"/>
    </source>
</evidence>
<keyword evidence="2" id="KW-0812">Transmembrane</keyword>
<feature type="region of interest" description="Disordered" evidence="1">
    <location>
        <begin position="278"/>
        <end position="301"/>
    </location>
</feature>
<evidence type="ECO:0000256" key="1">
    <source>
        <dbReference type="SAM" id="MobiDB-lite"/>
    </source>
</evidence>
<feature type="transmembrane region" description="Helical" evidence="2">
    <location>
        <begin position="100"/>
        <end position="120"/>
    </location>
</feature>
<proteinExistence type="predicted"/>
<dbReference type="EMBL" id="LN483116">
    <property type="protein sequence ID" value="CDZ96244.1"/>
    <property type="molecule type" value="Genomic_DNA"/>
</dbReference>
<sequence>MSDNATIPLRQPYHLSRCLTGRSLLSARIEREVIQDAGKMNVTVDGSQAELDIVGFVKDAGSDSIIVVLGWRPVGRLMVGFIWACWVWNKRPVESWESGGGLFLSLIGVLVALIAVGLFISTSLSINRGISPIESRIYLNYRRIDPRLYNAAFPPSPPPLTERLALNSVSSHTLLSVSRADPRVLIWIPHPTVKGRGKAVYTRPDEKPFDLGWRENWKTVWREGIRDGFRVWSRGSVSDSAGASVDVSSSGNEARKRGLIALNENVLHRLRYEASLAFDEEDEEEEQAQYGSDDEGDLVVL</sequence>
<keyword evidence="2" id="KW-1133">Transmembrane helix</keyword>
<reference evidence="3" key="1">
    <citation type="submission" date="2014-08" db="EMBL/GenBank/DDBJ databases">
        <authorList>
            <person name="Sharma Rahul"/>
            <person name="Thines Marco"/>
        </authorList>
    </citation>
    <scope>NUCLEOTIDE SEQUENCE</scope>
</reference>
<protein>
    <submittedName>
        <fullName evidence="3">Uncharacterized protein</fullName>
    </submittedName>
</protein>
<evidence type="ECO:0000256" key="2">
    <source>
        <dbReference type="SAM" id="Phobius"/>
    </source>
</evidence>
<accession>A0A0F7SG79</accession>
<keyword evidence="2" id="KW-0472">Membrane</keyword>